<feature type="compositionally biased region" description="Low complexity" evidence="1">
    <location>
        <begin position="159"/>
        <end position="176"/>
    </location>
</feature>
<proteinExistence type="predicted"/>
<feature type="domain" description="Amidase" evidence="2">
    <location>
        <begin position="29"/>
        <end position="87"/>
    </location>
</feature>
<dbReference type="InterPro" id="IPR023631">
    <property type="entry name" value="Amidase_dom"/>
</dbReference>
<dbReference type="GeneID" id="69012399"/>
<organism evidence="3 4">
    <name type="scientific">Colletotrichum gloeosporioides</name>
    <name type="common">Anthracnose fungus</name>
    <name type="synonym">Glomerella cingulata</name>
    <dbReference type="NCBI Taxonomy" id="474922"/>
    <lineage>
        <taxon>Eukaryota</taxon>
        <taxon>Fungi</taxon>
        <taxon>Dikarya</taxon>
        <taxon>Ascomycota</taxon>
        <taxon>Pezizomycotina</taxon>
        <taxon>Sordariomycetes</taxon>
        <taxon>Hypocreomycetidae</taxon>
        <taxon>Glomerellales</taxon>
        <taxon>Glomerellaceae</taxon>
        <taxon>Colletotrichum</taxon>
        <taxon>Colletotrichum gloeosporioides species complex</taxon>
    </lineage>
</organism>
<evidence type="ECO:0000313" key="4">
    <source>
        <dbReference type="Proteomes" id="UP000613401"/>
    </source>
</evidence>
<dbReference type="Pfam" id="PF01425">
    <property type="entry name" value="Amidase"/>
    <property type="match status" value="2"/>
</dbReference>
<dbReference type="SUPFAM" id="SSF75304">
    <property type="entry name" value="Amidase signature (AS) enzymes"/>
    <property type="match status" value="1"/>
</dbReference>
<dbReference type="AlphaFoldDB" id="A0A8H4CTI4"/>
<dbReference type="InterPro" id="IPR036928">
    <property type="entry name" value="AS_sf"/>
</dbReference>
<feature type="region of interest" description="Disordered" evidence="1">
    <location>
        <begin position="153"/>
        <end position="176"/>
    </location>
</feature>
<name>A0A8H4CTI4_COLGL</name>
<protein>
    <submittedName>
        <fullName evidence="3">Glutamyl-tRNA(Gln) amidotransferase subunit A</fullName>
    </submittedName>
</protein>
<dbReference type="PANTHER" id="PTHR42678">
    <property type="entry name" value="AMIDASE"/>
    <property type="match status" value="1"/>
</dbReference>
<keyword evidence="3" id="KW-0808">Transferase</keyword>
<evidence type="ECO:0000259" key="2">
    <source>
        <dbReference type="Pfam" id="PF01425"/>
    </source>
</evidence>
<dbReference type="RefSeq" id="XP_045268866.1">
    <property type="nucleotide sequence ID" value="XM_045405275.1"/>
</dbReference>
<reference evidence="3" key="1">
    <citation type="journal article" date="2020" name="Phytopathology">
        <title>Genome sequence and comparative analysis of Colletotrichum gloeosporioides isolated from Liriodendron leaves.</title>
        <authorList>
            <person name="Fu F.F."/>
            <person name="Hao Z."/>
            <person name="Wang P."/>
            <person name="Lu Y."/>
            <person name="Xue L.J."/>
            <person name="Wei G."/>
            <person name="Tian Y."/>
            <person name="Baishi H."/>
            <person name="Xu H."/>
            <person name="Shi J."/>
            <person name="Cheng T."/>
            <person name="Wang G."/>
            <person name="Yi Y."/>
            <person name="Chen J."/>
        </authorList>
    </citation>
    <scope>NUCLEOTIDE SEQUENCE</scope>
    <source>
        <strain evidence="3">Lc1</strain>
    </source>
</reference>
<sequence>MAIEPYRLTATKVRAKIQAGELTVEAYARSLLAHIEKRDPIVKAWEYLDPEQVIAQAKKLDAVPVDQRGPLHGVAVAVKDVIYTKGKSPLRPHPHGTASHLVTDMPTQHGSVLYKDSFPQVDAASIIVLRNAGALLLGKTTTTEFAATVAGPKTINPHTASSPPTRTPGGSSSGSGAAVADFQAPLALGTQTGGSTIRPASFNGIYALKPTWNAISREGQKIYSLILDTLGLFARSVEDLQLLADVFALADDEAPTETFEVKGAKIAFLKTMVWPHVGPGTEAALAKAVELLKAHGAEVQEIEFDAELEALPEWHATVLHSEGRVNFLPEYRVGKEQLHEFLVGHVDNVNKISRAAQLEAFDNIGAARPKVDKMLGAFDAVLVPSAVDEAPEGLGSTGSAAFNAPWTALHVPVVNLIGFGGPNGMPVGVSLVVPRYRDRHLLSVAKAVGKVFEAEGGWKSQL</sequence>
<dbReference type="Gene3D" id="3.90.1300.10">
    <property type="entry name" value="Amidase signature (AS) domain"/>
    <property type="match status" value="1"/>
</dbReference>
<feature type="domain" description="Amidase" evidence="2">
    <location>
        <begin position="102"/>
        <end position="442"/>
    </location>
</feature>
<keyword evidence="4" id="KW-1185">Reference proteome</keyword>
<dbReference type="Proteomes" id="UP000613401">
    <property type="component" value="Unassembled WGS sequence"/>
</dbReference>
<evidence type="ECO:0000313" key="3">
    <source>
        <dbReference type="EMBL" id="KAF3809707.1"/>
    </source>
</evidence>
<comment type="caution">
    <text evidence="3">The sequence shown here is derived from an EMBL/GenBank/DDBJ whole genome shotgun (WGS) entry which is preliminary data.</text>
</comment>
<evidence type="ECO:0000256" key="1">
    <source>
        <dbReference type="SAM" id="MobiDB-lite"/>
    </source>
</evidence>
<dbReference type="PANTHER" id="PTHR42678:SF2">
    <property type="entry name" value="AMIDASE FAMILY PROTEIN (AFU_ORTHOLOGUE AFUA_6G14410)"/>
    <property type="match status" value="1"/>
</dbReference>
<dbReference type="EMBL" id="WVTB01000015">
    <property type="protein sequence ID" value="KAF3809707.1"/>
    <property type="molecule type" value="Genomic_DNA"/>
</dbReference>
<dbReference type="GO" id="GO:0016740">
    <property type="term" value="F:transferase activity"/>
    <property type="evidence" value="ECO:0007669"/>
    <property type="project" value="UniProtKB-KW"/>
</dbReference>
<gene>
    <name evidence="3" type="ORF">GCG54_00005248</name>
</gene>
<accession>A0A8H4CTI4</accession>
<reference evidence="3" key="2">
    <citation type="submission" date="2020-03" db="EMBL/GenBank/DDBJ databases">
        <authorList>
            <person name="Fu F.-F."/>
            <person name="Chen J."/>
        </authorList>
    </citation>
    <scope>NUCLEOTIDE SEQUENCE</scope>
    <source>
        <strain evidence="3">Lc1</strain>
    </source>
</reference>